<sequence length="1792" mass="198596">MASQGRKYLPDLPGVFAGEEQILSWVDLSDHLLNCTDDEFDPALFAHEDWQAHFRATSPSFRRQSNDNKAFETKTAAINLSPTSNKHYDLAQTKSDALWLSSELDVDALEALRIVLLEWQNRPYSHLQAGYSEAEIASLRGVYGSNLAFDAEFQAATFMLRSEDEFNTETARRRRQVFTYFQECLGLSQSWLALLDERLSVLIQAASVRIVQPNVTASFEQCVDMVKSRVDALVNGPQWTVIDDDTNYIWQIGHLYHIASLMELLIVACRSTQDIPPTIIKKWVQAMATVGFFGDLEPSPLLPPEQVHRIQLLVALTSVAVIDPAGTIAQLDSPSQSPSFWLHNTDTVVELQTILYNATGQSCVQALPAALAWALILQKTRGKADEFKDPRDSPVSHRAVEGAATYDTVTGRRASLSAPTQQSIFEEVVDAVLMSGLDDHDPIGTLLTHTLELSNVSDILAAMSGNLGPDLTWPVPAFRTQILQEMVAAILAVFPDRYGPEILIPQFAILAPRRQLAPHQSNESSLACTTFLNDPFLVENILDVAAARFPHEALPFLKLCRLLSRADAFDGATQYITFRLKSLSSFTHAADGPFSDNYHTTREDENLNMVELEQNAYAFPQAAGHLLTQGGHNGPLTMVLPAGTTGEVISDSDVPIIRWQYRYSGLTMVGEWLEMHYNGVLHEVLAEHESPVDVVAEIIMLLAELLVATNSINDATNASREAAIDTIFEETSANISFGSNVTSLVFNILEQELQIYRRRPSSTMDTSILCASMSFAIALLNVRPSQFWSHVMKTSIVNSHGGGSLLYALTNGAEGVSGAAPVTEKTTELYVEMVNAAIRRPVDIARISRVSSRSSLNLLNNSSKMFEDALYGVTYTMLEMFDAMPTWKELPTQQEDSIVKNLTEAFQTLLHFRYGVGKEQSTLTACYYRAAELIMTRLRPQSADDAKSGAVLQHVLPAAKVGETFAHSRSTSLRLCSLFALSTTVMAVVKLEMLPMSGLEPCLLDIAPILIRQLPLVHRGQHPAARLLCSLLQSISSQKPASLLGHLGSTTSISLLNLLAAASLSRNASLAATAWEFLTQLISRDQQWLSMVILTGSVPEKQSRSCKEDSSVYRGRLFVTSAMTNIAQRDFWEHKTSRRERDLACSILHFLIAAQQNWSWTLSSVTTTANTFKALIDYITRANPNGPEAICHHNQISALAVDLGSVALQHAKAVRDISLMKVFQPLVKWLTNHAVDVSSFNSSLHSNLHKNFASKFGYNIQNFRRTELSYAEKEGYYDIDLANTVLSNNPAWKLDGRHADQSYFAEMTRANENLNMVESELLLLRSFQSLCMEHAAFFVQDPAIRVTMAHIIQRCLTANTTPYPAEQIFDNLFQSRAEIALALTQRLVKVNAHGSDFRNLLVPAWQCALYRNANYEAAITHDDLHYWRTTLYVVLLALQFHIGSGWKPLASVSSTPGELMKHTEHVMPEIIDVISVVVGNGLPSVVTAILEQKQAEMQQRPTKDSIDIGLKDITLILNTVETILRMSRLPEFATQISERILSAGTLQYVTRLYLFSHLLTSKETENEPVYAVLAARLVVSFSALQQVAENMAVEGVMSQVLTARVTQAIQRMPDGVGHLDQRAHCSVLYTIWSEGILALALNLLHAVRAPIATEISTFINTFPEQLRRVSEAFKAKPDEFVTLALAKEVATLSLISFMLDDYRQAGASLGVDPMMVLSLTGFDEHKKSLLEDLKELIGLKKDVFKAKIVPTNEKELGWHRGEGLVDKVLVELKSAVSCLEADDAVEGDKSLS</sequence>
<protein>
    <submittedName>
        <fullName evidence="1">Uncharacterized protein</fullName>
    </submittedName>
</protein>
<reference evidence="1" key="1">
    <citation type="submission" date="2022-10" db="EMBL/GenBank/DDBJ databases">
        <title>Culturing micro-colonial fungi from biological soil crusts in the Mojave desert and describing Neophaeococcomyces mojavensis, and introducing the new genera and species Taxawa tesnikishii.</title>
        <authorList>
            <person name="Kurbessoian T."/>
            <person name="Stajich J.E."/>
        </authorList>
    </citation>
    <scope>NUCLEOTIDE SEQUENCE</scope>
    <source>
        <strain evidence="1">JES_112</strain>
    </source>
</reference>
<comment type="caution">
    <text evidence="1">The sequence shown here is derived from an EMBL/GenBank/DDBJ whole genome shotgun (WGS) entry which is preliminary data.</text>
</comment>
<accession>A0ACC3ACZ4</accession>
<dbReference type="EMBL" id="JAPDRQ010000035">
    <property type="protein sequence ID" value="KAJ9659949.1"/>
    <property type="molecule type" value="Genomic_DNA"/>
</dbReference>
<evidence type="ECO:0000313" key="1">
    <source>
        <dbReference type="EMBL" id="KAJ9659949.1"/>
    </source>
</evidence>
<name>A0ACC3ACZ4_9EURO</name>
<organism evidence="1 2">
    <name type="scientific">Neophaeococcomyces mojaviensis</name>
    <dbReference type="NCBI Taxonomy" id="3383035"/>
    <lineage>
        <taxon>Eukaryota</taxon>
        <taxon>Fungi</taxon>
        <taxon>Dikarya</taxon>
        <taxon>Ascomycota</taxon>
        <taxon>Pezizomycotina</taxon>
        <taxon>Eurotiomycetes</taxon>
        <taxon>Chaetothyriomycetidae</taxon>
        <taxon>Chaetothyriales</taxon>
        <taxon>Chaetothyriales incertae sedis</taxon>
        <taxon>Neophaeococcomyces</taxon>
    </lineage>
</organism>
<evidence type="ECO:0000313" key="2">
    <source>
        <dbReference type="Proteomes" id="UP001172386"/>
    </source>
</evidence>
<proteinExistence type="predicted"/>
<gene>
    <name evidence="1" type="ORF">H2198_002839</name>
</gene>
<keyword evidence="2" id="KW-1185">Reference proteome</keyword>
<dbReference type="Proteomes" id="UP001172386">
    <property type="component" value="Unassembled WGS sequence"/>
</dbReference>